<organism evidence="2 3">
    <name type="scientific">Microscilla marina ATCC 23134</name>
    <dbReference type="NCBI Taxonomy" id="313606"/>
    <lineage>
        <taxon>Bacteria</taxon>
        <taxon>Pseudomonadati</taxon>
        <taxon>Bacteroidota</taxon>
        <taxon>Cytophagia</taxon>
        <taxon>Cytophagales</taxon>
        <taxon>Microscillaceae</taxon>
        <taxon>Microscilla</taxon>
    </lineage>
</organism>
<comment type="caution">
    <text evidence="2">The sequence shown here is derived from an EMBL/GenBank/DDBJ whole genome shotgun (WGS) entry which is preliminary data.</text>
</comment>
<dbReference type="EMBL" id="AAWS01000008">
    <property type="protein sequence ID" value="EAY29976.1"/>
    <property type="molecule type" value="Genomic_DNA"/>
</dbReference>
<gene>
    <name evidence="2" type="ORF">M23134_05309</name>
</gene>
<evidence type="ECO:0000313" key="3">
    <source>
        <dbReference type="Proteomes" id="UP000004095"/>
    </source>
</evidence>
<dbReference type="Gene3D" id="3.10.620.30">
    <property type="match status" value="1"/>
</dbReference>
<dbReference type="SMART" id="SM00460">
    <property type="entry name" value="TGc"/>
    <property type="match status" value="1"/>
</dbReference>
<feature type="domain" description="Transglutaminase-like" evidence="1">
    <location>
        <begin position="320"/>
        <end position="388"/>
    </location>
</feature>
<evidence type="ECO:0000313" key="2">
    <source>
        <dbReference type="EMBL" id="EAY29976.1"/>
    </source>
</evidence>
<dbReference type="AlphaFoldDB" id="A1ZHG9"/>
<dbReference type="SUPFAM" id="SSF54001">
    <property type="entry name" value="Cysteine proteinases"/>
    <property type="match status" value="1"/>
</dbReference>
<proteinExistence type="predicted"/>
<dbReference type="Pfam" id="PF01841">
    <property type="entry name" value="Transglut_core"/>
    <property type="match status" value="1"/>
</dbReference>
<dbReference type="RefSeq" id="WP_002695475.1">
    <property type="nucleotide sequence ID" value="NZ_AAWS01000008.1"/>
</dbReference>
<protein>
    <recommendedName>
        <fullName evidence="1">Transglutaminase-like domain-containing protein</fullName>
    </recommendedName>
</protein>
<dbReference type="InterPro" id="IPR002931">
    <property type="entry name" value="Transglutaminase-like"/>
</dbReference>
<evidence type="ECO:0000259" key="1">
    <source>
        <dbReference type="SMART" id="SM00460"/>
    </source>
</evidence>
<name>A1ZHG9_MICM2</name>
<sequence>MKRTHFYLLLLYVGFLPNAIIAQHKTYRQASPASLSSMLLESSITYEFVWNKHHQLPQVIERTLDRVIGLEPQQTLYRAKFYDQHSRIVKAECLNSDGQQQKMGEIQCGNHSIQGIFYSDAQICRYPLKFKNAGQTLSLKTLKQYNDVKYLTSVYFHEDLPTSTKKIVFIIPEWMEVELKEFNFKPFEVSKTKKYLAQRKAWQYTYEAHNLTALSREYFMPGNSHVYPHVLVLAKSFTKNQQRQTLLASTDDLYAWYSSLTNQVKNQPQNLRPLLQHIIQGKQSDVGKIKAIYYWVQDNIRYIAFEDGIAGFKPQSANKVFDQKYGDCKGMANLTKALLKLAGYDARLTWIGTNHLAYDYSIPSLAVDNHMVCTVWLKGKRYILDATEKFNALGDYAERIQGRPILIENGDKYILDKVPVLSNTRNLVIGTQKAFIKDGALQGKGTMELSGENKQMLLYYLHTTPTQRRPRFIKGVISSRNQNFEVLSSRTSNVHNREQPFEIQYRFQNKAQVNKFGNELYIDIDYAKEYKASIIDTNRLSYVKFPEKVLNLTNITLEIPKGYKVKHLPANMEFMHHKFSFRVKFEQNKGKLLYIKEIVVGDGIIPKECFKTWNECIIQLNKIYEDQVVLVKKQGE</sequence>
<keyword evidence="3" id="KW-1185">Reference proteome</keyword>
<reference evidence="2 3" key="1">
    <citation type="submission" date="2007-01" db="EMBL/GenBank/DDBJ databases">
        <authorList>
            <person name="Haygood M."/>
            <person name="Podell S."/>
            <person name="Anderson C."/>
            <person name="Hopkinson B."/>
            <person name="Roe K."/>
            <person name="Barbeau K."/>
            <person name="Gaasterland T."/>
            <person name="Ferriera S."/>
            <person name="Johnson J."/>
            <person name="Kravitz S."/>
            <person name="Beeson K."/>
            <person name="Sutton G."/>
            <person name="Rogers Y.-H."/>
            <person name="Friedman R."/>
            <person name="Frazier M."/>
            <person name="Venter J.C."/>
        </authorList>
    </citation>
    <scope>NUCLEOTIDE SEQUENCE [LARGE SCALE GENOMIC DNA]</scope>
    <source>
        <strain evidence="2 3">ATCC 23134</strain>
    </source>
</reference>
<dbReference type="Gene3D" id="2.60.40.3140">
    <property type="match status" value="1"/>
</dbReference>
<accession>A1ZHG9</accession>
<dbReference type="eggNOG" id="COG1305">
    <property type="taxonomic scope" value="Bacteria"/>
</dbReference>
<dbReference type="OrthoDB" id="98874at2"/>
<dbReference type="Proteomes" id="UP000004095">
    <property type="component" value="Unassembled WGS sequence"/>
</dbReference>
<dbReference type="InterPro" id="IPR038765">
    <property type="entry name" value="Papain-like_cys_pep_sf"/>
</dbReference>
<dbReference type="Gene3D" id="2.60.120.1130">
    <property type="match status" value="1"/>
</dbReference>